<evidence type="ECO:0000313" key="1">
    <source>
        <dbReference type="EMBL" id="MFB9230872.1"/>
    </source>
</evidence>
<dbReference type="EMBL" id="JBHMEA010000008">
    <property type="protein sequence ID" value="MFB9230872.1"/>
    <property type="molecule type" value="Genomic_DNA"/>
</dbReference>
<comment type="caution">
    <text evidence="1">The sequence shown here is derived from an EMBL/GenBank/DDBJ whole genome shotgun (WGS) entry which is preliminary data.</text>
</comment>
<evidence type="ECO:0000313" key="2">
    <source>
        <dbReference type="Proteomes" id="UP001589683"/>
    </source>
</evidence>
<keyword evidence="2" id="KW-1185">Reference proteome</keyword>
<sequence length="112" mass="11980">MASIDIVVHQNGDFLDPLFDLHILGENAAIAVVFIFRQAHLDYPAVFARTRNKAGFPGQVLVNRQSPAFRYLVISSVLDGSTSSLAAKAGAATAKARTAQACLIFLMGEVTC</sequence>
<organism evidence="1 2">
    <name type="scientific">Pseudohalocynthiibacter aestuariivivens</name>
    <dbReference type="NCBI Taxonomy" id="1591409"/>
    <lineage>
        <taxon>Bacteria</taxon>
        <taxon>Pseudomonadati</taxon>
        <taxon>Pseudomonadota</taxon>
        <taxon>Alphaproteobacteria</taxon>
        <taxon>Rhodobacterales</taxon>
        <taxon>Paracoccaceae</taxon>
        <taxon>Pseudohalocynthiibacter</taxon>
    </lineage>
</organism>
<dbReference type="Proteomes" id="UP001589683">
    <property type="component" value="Unassembled WGS sequence"/>
</dbReference>
<name>A0ABV5JBN9_9RHOB</name>
<accession>A0ABV5JBN9</accession>
<gene>
    <name evidence="1" type="ORF">ACFFUT_03600</name>
</gene>
<proteinExistence type="predicted"/>
<protein>
    <submittedName>
        <fullName evidence="1">Uncharacterized protein</fullName>
    </submittedName>
</protein>
<dbReference type="RefSeq" id="WP_213891137.1">
    <property type="nucleotide sequence ID" value="NZ_JAGFNU010000019.1"/>
</dbReference>
<reference evidence="1 2" key="1">
    <citation type="submission" date="2024-09" db="EMBL/GenBank/DDBJ databases">
        <authorList>
            <person name="Sun Q."/>
            <person name="Mori K."/>
        </authorList>
    </citation>
    <scope>NUCLEOTIDE SEQUENCE [LARGE SCALE GENOMIC DNA]</scope>
    <source>
        <strain evidence="1 2">CECT 8726</strain>
    </source>
</reference>